<dbReference type="InterPro" id="IPR036291">
    <property type="entry name" value="NAD(P)-bd_dom_sf"/>
</dbReference>
<feature type="domain" description="Ketoreductase" evidence="4">
    <location>
        <begin position="7"/>
        <end position="192"/>
    </location>
</feature>
<comment type="caution">
    <text evidence="5">The sequence shown here is derived from an EMBL/GenBank/DDBJ whole genome shotgun (WGS) entry which is preliminary data.</text>
</comment>
<evidence type="ECO:0000313" key="5">
    <source>
        <dbReference type="EMBL" id="GGM22308.1"/>
    </source>
</evidence>
<dbReference type="EMBL" id="BMLG01000001">
    <property type="protein sequence ID" value="GGM22308.1"/>
    <property type="molecule type" value="Genomic_DNA"/>
</dbReference>
<evidence type="ECO:0000256" key="3">
    <source>
        <dbReference type="RuleBase" id="RU000363"/>
    </source>
</evidence>
<dbReference type="GO" id="GO:0016491">
    <property type="term" value="F:oxidoreductase activity"/>
    <property type="evidence" value="ECO:0007669"/>
    <property type="project" value="UniProtKB-KW"/>
</dbReference>
<dbReference type="SMART" id="SM00822">
    <property type="entry name" value="PKS_KR"/>
    <property type="match status" value="1"/>
</dbReference>
<name>A0A917THB2_9BACI</name>
<dbReference type="SUPFAM" id="SSF51735">
    <property type="entry name" value="NAD(P)-binding Rossmann-fold domains"/>
    <property type="match status" value="1"/>
</dbReference>
<dbReference type="PIRSF" id="PIRSF000126">
    <property type="entry name" value="11-beta-HSD1"/>
    <property type="match status" value="1"/>
</dbReference>
<dbReference type="Gene3D" id="3.40.50.720">
    <property type="entry name" value="NAD(P)-binding Rossmann-like Domain"/>
    <property type="match status" value="1"/>
</dbReference>
<gene>
    <name evidence="5" type="ORF">GCM10011351_05240</name>
</gene>
<accession>A0A917THB2</accession>
<reference evidence="5" key="2">
    <citation type="submission" date="2020-09" db="EMBL/GenBank/DDBJ databases">
        <authorList>
            <person name="Sun Q."/>
            <person name="Zhou Y."/>
        </authorList>
    </citation>
    <scope>NUCLEOTIDE SEQUENCE</scope>
    <source>
        <strain evidence="5">CGMCC 1.6333</strain>
    </source>
</reference>
<dbReference type="InterPro" id="IPR020904">
    <property type="entry name" value="Sc_DH/Rdtase_CS"/>
</dbReference>
<dbReference type="PRINTS" id="PR00080">
    <property type="entry name" value="SDRFAMILY"/>
</dbReference>
<evidence type="ECO:0000259" key="4">
    <source>
        <dbReference type="SMART" id="SM00822"/>
    </source>
</evidence>
<evidence type="ECO:0000256" key="1">
    <source>
        <dbReference type="ARBA" id="ARBA00006484"/>
    </source>
</evidence>
<reference evidence="5" key="1">
    <citation type="journal article" date="2014" name="Int. J. Syst. Evol. Microbiol.">
        <title>Complete genome sequence of Corynebacterium casei LMG S-19264T (=DSM 44701T), isolated from a smear-ripened cheese.</title>
        <authorList>
            <consortium name="US DOE Joint Genome Institute (JGI-PGF)"/>
            <person name="Walter F."/>
            <person name="Albersmeier A."/>
            <person name="Kalinowski J."/>
            <person name="Ruckert C."/>
        </authorList>
    </citation>
    <scope>NUCLEOTIDE SEQUENCE</scope>
    <source>
        <strain evidence="5">CGMCC 1.6333</strain>
    </source>
</reference>
<sequence>MRDFNGKTIIITGASSGIGEGLSHKLAACGANLILLARSGDKLKKLQTILEKEHTINCKYYTVDLSDRKAWKETLIKIEEEHPTIDAIINNAGFGVFDTVQEADYQDIEKMFQVNVLALMEGVQSLLPHFVSKKQGHIINVASFAGKIATPKSSAYSASKHAVIGFSNALRLEVENKGIFVTTVNLGPVRTNFFQVADPSGNYQKSVDQFMLEPEVVVDQIIKALFRRKREINLPRWMELGSRFYHLFPWLSERLLRKQFNKK</sequence>
<keyword evidence="2" id="KW-0560">Oxidoreductase</keyword>
<dbReference type="RefSeq" id="WP_117152012.1">
    <property type="nucleotide sequence ID" value="NZ_BMLG01000001.1"/>
</dbReference>
<dbReference type="GO" id="GO:0016020">
    <property type="term" value="C:membrane"/>
    <property type="evidence" value="ECO:0007669"/>
    <property type="project" value="TreeGrafter"/>
</dbReference>
<dbReference type="PANTHER" id="PTHR44196">
    <property type="entry name" value="DEHYDROGENASE/REDUCTASE SDR FAMILY MEMBER 7B"/>
    <property type="match status" value="1"/>
</dbReference>
<dbReference type="Proteomes" id="UP000618460">
    <property type="component" value="Unassembled WGS sequence"/>
</dbReference>
<comment type="similarity">
    <text evidence="1 3">Belongs to the short-chain dehydrogenases/reductases (SDR) family.</text>
</comment>
<dbReference type="InterPro" id="IPR002347">
    <property type="entry name" value="SDR_fam"/>
</dbReference>
<dbReference type="PANTHER" id="PTHR44196:SF1">
    <property type="entry name" value="DEHYDROGENASE_REDUCTASE SDR FAMILY MEMBER 7B"/>
    <property type="match status" value="1"/>
</dbReference>
<keyword evidence="6" id="KW-1185">Reference proteome</keyword>
<evidence type="ECO:0000313" key="6">
    <source>
        <dbReference type="Proteomes" id="UP000618460"/>
    </source>
</evidence>
<dbReference type="InterPro" id="IPR057326">
    <property type="entry name" value="KR_dom"/>
</dbReference>
<evidence type="ECO:0000256" key="2">
    <source>
        <dbReference type="ARBA" id="ARBA00023002"/>
    </source>
</evidence>
<dbReference type="PRINTS" id="PR00081">
    <property type="entry name" value="GDHRDH"/>
</dbReference>
<organism evidence="5 6">
    <name type="scientific">Paraliobacillus quinghaiensis</name>
    <dbReference type="NCBI Taxonomy" id="470815"/>
    <lineage>
        <taxon>Bacteria</taxon>
        <taxon>Bacillati</taxon>
        <taxon>Bacillota</taxon>
        <taxon>Bacilli</taxon>
        <taxon>Bacillales</taxon>
        <taxon>Bacillaceae</taxon>
        <taxon>Paraliobacillus</taxon>
    </lineage>
</organism>
<protein>
    <submittedName>
        <fullName evidence="5">Oxidoreductase</fullName>
    </submittedName>
</protein>
<dbReference type="OrthoDB" id="9793345at2"/>
<dbReference type="PROSITE" id="PS00061">
    <property type="entry name" value="ADH_SHORT"/>
    <property type="match status" value="1"/>
</dbReference>
<proteinExistence type="inferred from homology"/>
<dbReference type="AlphaFoldDB" id="A0A917THB2"/>
<dbReference type="Pfam" id="PF00106">
    <property type="entry name" value="adh_short"/>
    <property type="match status" value="1"/>
</dbReference>